<feature type="compositionally biased region" description="Low complexity" evidence="11">
    <location>
        <begin position="366"/>
        <end position="380"/>
    </location>
</feature>
<dbReference type="InterPro" id="IPR002893">
    <property type="entry name" value="Znf_MYND"/>
</dbReference>
<dbReference type="OrthoDB" id="2951111at2759"/>
<feature type="domain" description="TAFH" evidence="13">
    <location>
        <begin position="215"/>
        <end position="310"/>
    </location>
</feature>
<keyword evidence="3" id="KW-0479">Metal-binding</keyword>
<dbReference type="PROSITE" id="PS51119">
    <property type="entry name" value="TAFH"/>
    <property type="match status" value="1"/>
</dbReference>
<dbReference type="GO" id="GO:0008270">
    <property type="term" value="F:zinc ion binding"/>
    <property type="evidence" value="ECO:0007669"/>
    <property type="project" value="UniProtKB-KW"/>
</dbReference>
<evidence type="ECO:0000256" key="11">
    <source>
        <dbReference type="SAM" id="MobiDB-lite"/>
    </source>
</evidence>
<dbReference type="PROSITE" id="PS50865">
    <property type="entry name" value="ZF_MYND_2"/>
    <property type="match status" value="1"/>
</dbReference>
<evidence type="ECO:0000256" key="4">
    <source>
        <dbReference type="ARBA" id="ARBA00022771"/>
    </source>
</evidence>
<feature type="region of interest" description="Disordered" evidence="11">
    <location>
        <begin position="170"/>
        <end position="193"/>
    </location>
</feature>
<dbReference type="PANTHER" id="PTHR10379:SF14">
    <property type="entry name" value="NERVY, ISOFORM D"/>
    <property type="match status" value="1"/>
</dbReference>
<dbReference type="Pfam" id="PF08788">
    <property type="entry name" value="NHR2"/>
    <property type="match status" value="1"/>
</dbReference>
<dbReference type="Pfam" id="PF07531">
    <property type="entry name" value="TAFH"/>
    <property type="match status" value="1"/>
</dbReference>
<evidence type="ECO:0000256" key="10">
    <source>
        <dbReference type="SAM" id="Coils"/>
    </source>
</evidence>
<dbReference type="AlphaFoldDB" id="A0A553N9E1"/>
<keyword evidence="15" id="KW-1185">Reference proteome</keyword>
<keyword evidence="4 9" id="KW-0863">Zinc-finger</keyword>
<feature type="compositionally biased region" description="Polar residues" evidence="11">
    <location>
        <begin position="775"/>
        <end position="784"/>
    </location>
</feature>
<evidence type="ECO:0000256" key="2">
    <source>
        <dbReference type="ARBA" id="ARBA00022491"/>
    </source>
</evidence>
<evidence type="ECO:0000256" key="6">
    <source>
        <dbReference type="ARBA" id="ARBA00023015"/>
    </source>
</evidence>
<feature type="compositionally biased region" description="Polar residues" evidence="11">
    <location>
        <begin position="569"/>
        <end position="580"/>
    </location>
</feature>
<feature type="compositionally biased region" description="Basic and acidic residues" evidence="11">
    <location>
        <begin position="736"/>
        <end position="748"/>
    </location>
</feature>
<feature type="region of interest" description="Disordered" evidence="11">
    <location>
        <begin position="732"/>
        <end position="794"/>
    </location>
</feature>
<name>A0A553N9E1_TIGCA</name>
<feature type="compositionally biased region" description="Polar residues" evidence="11">
    <location>
        <begin position="589"/>
        <end position="599"/>
    </location>
</feature>
<dbReference type="PANTHER" id="PTHR10379">
    <property type="entry name" value="MTG8 ETO EIGHT TWENTY ONE PROTEIN"/>
    <property type="match status" value="1"/>
</dbReference>
<evidence type="ECO:0000259" key="13">
    <source>
        <dbReference type="PROSITE" id="PS51119"/>
    </source>
</evidence>
<dbReference type="Gene3D" id="6.10.140.2220">
    <property type="match status" value="1"/>
</dbReference>
<proteinExistence type="predicted"/>
<dbReference type="Gene3D" id="1.20.120.1110">
    <property type="entry name" value="TAFH/NHR1 domain"/>
    <property type="match status" value="1"/>
</dbReference>
<evidence type="ECO:0000256" key="8">
    <source>
        <dbReference type="ARBA" id="ARBA00023242"/>
    </source>
</evidence>
<comment type="caution">
    <text evidence="14">The sequence shown here is derived from an EMBL/GenBank/DDBJ whole genome shotgun (WGS) entry which is preliminary data.</text>
</comment>
<feature type="compositionally biased region" description="Polar residues" evidence="11">
    <location>
        <begin position="112"/>
        <end position="134"/>
    </location>
</feature>
<evidence type="ECO:0000313" key="14">
    <source>
        <dbReference type="EMBL" id="TRY62047.1"/>
    </source>
</evidence>
<keyword evidence="10" id="KW-0175">Coiled coil</keyword>
<comment type="subcellular location">
    <subcellularLocation>
        <location evidence="1">Nucleus</location>
    </subcellularLocation>
</comment>
<dbReference type="InterPro" id="IPR003894">
    <property type="entry name" value="TAFH_NHR1"/>
</dbReference>
<feature type="region of interest" description="Disordered" evidence="11">
    <location>
        <begin position="569"/>
        <end position="599"/>
    </location>
</feature>
<dbReference type="PRINTS" id="PR01875">
    <property type="entry name" value="ETOFAMILY"/>
</dbReference>
<evidence type="ECO:0000256" key="9">
    <source>
        <dbReference type="PROSITE-ProRule" id="PRU00134"/>
    </source>
</evidence>
<feature type="compositionally biased region" description="Polar residues" evidence="11">
    <location>
        <begin position="506"/>
        <end position="517"/>
    </location>
</feature>
<protein>
    <recommendedName>
        <fullName evidence="16">MYND-type domain-containing protein</fullName>
    </recommendedName>
</protein>
<evidence type="ECO:0000256" key="3">
    <source>
        <dbReference type="ARBA" id="ARBA00022723"/>
    </source>
</evidence>
<dbReference type="Proteomes" id="UP000318571">
    <property type="component" value="Chromosome 8"/>
</dbReference>
<keyword evidence="7" id="KW-0804">Transcription</keyword>
<evidence type="ECO:0000256" key="5">
    <source>
        <dbReference type="ARBA" id="ARBA00022833"/>
    </source>
</evidence>
<dbReference type="SUPFAM" id="SSF144232">
    <property type="entry name" value="HIT/MYND zinc finger-like"/>
    <property type="match status" value="1"/>
</dbReference>
<evidence type="ECO:0000259" key="12">
    <source>
        <dbReference type="PROSITE" id="PS50865"/>
    </source>
</evidence>
<reference evidence="14 15" key="1">
    <citation type="journal article" date="2018" name="Nat. Ecol. Evol.">
        <title>Genomic signatures of mitonuclear coevolution across populations of Tigriopus californicus.</title>
        <authorList>
            <person name="Barreto F.S."/>
            <person name="Watson E.T."/>
            <person name="Lima T.G."/>
            <person name="Willett C.S."/>
            <person name="Edmands S."/>
            <person name="Li W."/>
            <person name="Burton R.S."/>
        </authorList>
    </citation>
    <scope>NUCLEOTIDE SEQUENCE [LARGE SCALE GENOMIC DNA]</scope>
    <source>
        <strain evidence="14 15">San Diego</strain>
    </source>
</reference>
<keyword evidence="6" id="KW-0805">Transcription regulation</keyword>
<evidence type="ECO:0008006" key="16">
    <source>
        <dbReference type="Google" id="ProtNLM"/>
    </source>
</evidence>
<keyword evidence="5" id="KW-0862">Zinc</keyword>
<dbReference type="InterPro" id="IPR037249">
    <property type="entry name" value="TAFH/NHR1_dom_sf"/>
</dbReference>
<dbReference type="SMART" id="SM00549">
    <property type="entry name" value="TAFH"/>
    <property type="match status" value="1"/>
</dbReference>
<evidence type="ECO:0000256" key="7">
    <source>
        <dbReference type="ARBA" id="ARBA00023163"/>
    </source>
</evidence>
<keyword evidence="8" id="KW-0539">Nucleus</keyword>
<feature type="coiled-coil region" evidence="10">
    <location>
        <begin position="605"/>
        <end position="632"/>
    </location>
</feature>
<sequence length="794" mass="85000">MPKFALELCSPSCACRAIAHQTALRTYSKMSSSILGRSAQSPPMKGGIKLEPIDDEDNNNESTDLVKSMKVNSPETTSQPDSQGIHMGTSNGSRSPGSPPPFPSSGLGGQPTTSGGSHHLTPTTLTQRVSPQLVGSSSLSSGSKSSSFAYLLTNAHGTSATNSIRLAPPHLQQQHPHPSHLHHPPPPTSNTTHPTTVATTVATAVVQGGDALSESRTIFKVKRFLCTLIHFGVDISPDVGEKVKELVFNLVAGSISTGEFHHVVQEVTNFPLRSFVLPFLKSNIPLLARDIATLALLTSQTPLQYLKAHQNLLLDMPTGSGTEHNDIFNSDSSPSCGGLGFNIIQPRFNGGKRKSPLGNGPNHLGTTSSSSSTSSTTTSSAFAPSANDSPHHLHTSPARTGCGNGILEQDRRDSEESGTEDGPTAESGVKRLKMANGSATMDNVVGGHGTGSSRTNGVGAPMGDNAQCNRVGDGPGKMSTIRQQQRVYPHSWRHHASLFGREGLNGASTNEGMQRTSGIGPRTTPSSLSSSSTHHQHDEEWKNIHVMLNCILGMVDKTKRALTILQQRQMGQTPPGTPLNSYDLHEPNGSRSRSLSTSANQASMNELLAATLRNTEEKVIEVRRRAEEAVQDVKRAAMTELQRAVAMAEKRAVESVANERNKIEKYLLLEAASKTSRAPSDDKSRLTDAKSQCCWNCGRQATETCSGCNLARYCSQFCQHKDWEGHHKVCGFQKDPPLDPETKSEEGGAMRIKIRSSDPDEVSGNIANPDVEGTPRTTTVQSVANGDDESDDYD</sequence>
<feature type="compositionally biased region" description="Polar residues" evidence="11">
    <location>
        <begin position="60"/>
        <end position="82"/>
    </location>
</feature>
<organism evidence="14 15">
    <name type="scientific">Tigriopus californicus</name>
    <name type="common">Marine copepod</name>
    <dbReference type="NCBI Taxonomy" id="6832"/>
    <lineage>
        <taxon>Eukaryota</taxon>
        <taxon>Metazoa</taxon>
        <taxon>Ecdysozoa</taxon>
        <taxon>Arthropoda</taxon>
        <taxon>Crustacea</taxon>
        <taxon>Multicrustacea</taxon>
        <taxon>Hexanauplia</taxon>
        <taxon>Copepoda</taxon>
        <taxon>Harpacticoida</taxon>
        <taxon>Harpacticidae</taxon>
        <taxon>Tigriopus</taxon>
    </lineage>
</organism>
<dbReference type="InterPro" id="IPR014896">
    <property type="entry name" value="NHR2"/>
</dbReference>
<dbReference type="STRING" id="6832.A0A553N9E1"/>
<dbReference type="GO" id="GO:0006351">
    <property type="term" value="P:DNA-templated transcription"/>
    <property type="evidence" value="ECO:0007669"/>
    <property type="project" value="InterPro"/>
</dbReference>
<feature type="compositionally biased region" description="Polar residues" evidence="11">
    <location>
        <begin position="31"/>
        <end position="41"/>
    </location>
</feature>
<keyword evidence="2" id="KW-0678">Repressor</keyword>
<dbReference type="SUPFAM" id="SSF158553">
    <property type="entry name" value="TAFH domain-like"/>
    <property type="match status" value="1"/>
</dbReference>
<feature type="domain" description="MYND-type" evidence="12">
    <location>
        <begin position="694"/>
        <end position="730"/>
    </location>
</feature>
<gene>
    <name evidence="14" type="ORF">TCAL_07978</name>
</gene>
<evidence type="ECO:0000256" key="1">
    <source>
        <dbReference type="ARBA" id="ARBA00004123"/>
    </source>
</evidence>
<dbReference type="GO" id="GO:0005634">
    <property type="term" value="C:nucleus"/>
    <property type="evidence" value="ECO:0007669"/>
    <property type="project" value="UniProtKB-SubCell"/>
</dbReference>
<dbReference type="Gene3D" id="6.10.250.230">
    <property type="match status" value="1"/>
</dbReference>
<feature type="region of interest" description="Disordered" evidence="11">
    <location>
        <begin position="502"/>
        <end position="536"/>
    </location>
</feature>
<dbReference type="GO" id="GO:0003714">
    <property type="term" value="F:transcription corepressor activity"/>
    <property type="evidence" value="ECO:0007669"/>
    <property type="project" value="InterPro"/>
</dbReference>
<evidence type="ECO:0000313" key="15">
    <source>
        <dbReference type="Proteomes" id="UP000318571"/>
    </source>
</evidence>
<feature type="region of interest" description="Disordered" evidence="11">
    <location>
        <begin position="348"/>
        <end position="462"/>
    </location>
</feature>
<dbReference type="EMBL" id="VCGU01000459">
    <property type="protein sequence ID" value="TRY62047.1"/>
    <property type="molecule type" value="Genomic_DNA"/>
</dbReference>
<accession>A0A553N9E1</accession>
<dbReference type="Pfam" id="PF01753">
    <property type="entry name" value="zf-MYND"/>
    <property type="match status" value="1"/>
</dbReference>
<dbReference type="InterPro" id="IPR013289">
    <property type="entry name" value="CBFA2T1/2/3"/>
</dbReference>
<feature type="region of interest" description="Disordered" evidence="11">
    <location>
        <begin position="31"/>
        <end position="142"/>
    </location>
</feature>